<dbReference type="SUPFAM" id="SSF48317">
    <property type="entry name" value="Acid phosphatase/Vanadium-dependent haloperoxidase"/>
    <property type="match status" value="1"/>
</dbReference>
<dbReference type="Gene3D" id="1.20.144.10">
    <property type="entry name" value="Phosphatidic acid phosphatase type 2/haloperoxidase"/>
    <property type="match status" value="1"/>
</dbReference>
<gene>
    <name evidence="3" type="ORF">LPB142_13905</name>
</gene>
<organism evidence="3 4">
    <name type="scientific">Rhodobacter xanthinilyticus</name>
    <dbReference type="NCBI Taxonomy" id="1850250"/>
    <lineage>
        <taxon>Bacteria</taxon>
        <taxon>Pseudomonadati</taxon>
        <taxon>Pseudomonadota</taxon>
        <taxon>Alphaproteobacteria</taxon>
        <taxon>Rhodobacterales</taxon>
        <taxon>Rhodobacter group</taxon>
        <taxon>Rhodobacter</taxon>
    </lineage>
</organism>
<evidence type="ECO:0000313" key="4">
    <source>
        <dbReference type="Proteomes" id="UP000176562"/>
    </source>
</evidence>
<name>A0A1D9MEI5_9RHOB</name>
<reference evidence="3 4" key="1">
    <citation type="submission" date="2016-10" db="EMBL/GenBank/DDBJ databases">
        <title>Rhodobacter sp. LPB0142, isolated from sea water.</title>
        <authorList>
            <person name="Kim E."/>
            <person name="Yi H."/>
        </authorList>
    </citation>
    <scope>NUCLEOTIDE SEQUENCE [LARGE SCALE GENOMIC DNA]</scope>
    <source>
        <strain evidence="3 4">LPB0142</strain>
    </source>
</reference>
<proteinExistence type="predicted"/>
<dbReference type="Proteomes" id="UP000176562">
    <property type="component" value="Chromosome"/>
</dbReference>
<keyword evidence="4" id="KW-1185">Reference proteome</keyword>
<feature type="transmembrane region" description="Helical" evidence="1">
    <location>
        <begin position="12"/>
        <end position="38"/>
    </location>
</feature>
<feature type="transmembrane region" description="Helical" evidence="1">
    <location>
        <begin position="147"/>
        <end position="166"/>
    </location>
</feature>
<dbReference type="EMBL" id="CP017781">
    <property type="protein sequence ID" value="AOZ70281.1"/>
    <property type="molecule type" value="Genomic_DNA"/>
</dbReference>
<keyword evidence="1" id="KW-1133">Transmembrane helix</keyword>
<sequence length="237" mass="25788">MPQIDLTMTGRWLLAGWLGAVALFLGAPSVDLAISGLFWDQGWALSDRWVWEFLRQRVWDVSILLFLASPFALWRALARRRAVLGLPARAWGFLFTLYLLVPGLLVNGYLKAHSGRARPGDVAEFGGAHLFSPAGTFTDQCARNCSFVSGEVSAATVLGVALWLWASLARSLEGWQRVYLRVLGVAVVVFTAVQRVMTGRHFPSDAVFAALITLTAAWALAAVFSGQAGRALAARRG</sequence>
<dbReference type="InterPro" id="IPR000326">
    <property type="entry name" value="PAP2/HPO"/>
</dbReference>
<evidence type="ECO:0000313" key="3">
    <source>
        <dbReference type="EMBL" id="AOZ70281.1"/>
    </source>
</evidence>
<dbReference type="Pfam" id="PF01569">
    <property type="entry name" value="PAP2"/>
    <property type="match status" value="1"/>
</dbReference>
<accession>A0A1D9MEI5</accession>
<keyword evidence="1" id="KW-0812">Transmembrane</keyword>
<feature type="transmembrane region" description="Helical" evidence="1">
    <location>
        <begin position="58"/>
        <end position="78"/>
    </location>
</feature>
<keyword evidence="1" id="KW-0472">Membrane</keyword>
<protein>
    <recommendedName>
        <fullName evidence="2">Phosphatidic acid phosphatase type 2/haloperoxidase domain-containing protein</fullName>
    </recommendedName>
</protein>
<dbReference type="AlphaFoldDB" id="A0A1D9MEI5"/>
<feature type="transmembrane region" description="Helical" evidence="1">
    <location>
        <begin position="178"/>
        <end position="194"/>
    </location>
</feature>
<dbReference type="KEGG" id="rhp:LPB142_13905"/>
<dbReference type="InterPro" id="IPR036938">
    <property type="entry name" value="PAP2/HPO_sf"/>
</dbReference>
<dbReference type="RefSeq" id="WP_071166714.1">
    <property type="nucleotide sequence ID" value="NZ_CP017781.1"/>
</dbReference>
<dbReference type="STRING" id="1850250.LPB142_13905"/>
<feature type="domain" description="Phosphatidic acid phosphatase type 2/haloperoxidase" evidence="2">
    <location>
        <begin position="96"/>
        <end position="224"/>
    </location>
</feature>
<feature type="transmembrane region" description="Helical" evidence="1">
    <location>
        <begin position="90"/>
        <end position="110"/>
    </location>
</feature>
<evidence type="ECO:0000259" key="2">
    <source>
        <dbReference type="Pfam" id="PF01569"/>
    </source>
</evidence>
<feature type="transmembrane region" description="Helical" evidence="1">
    <location>
        <begin position="206"/>
        <end position="226"/>
    </location>
</feature>
<evidence type="ECO:0000256" key="1">
    <source>
        <dbReference type="SAM" id="Phobius"/>
    </source>
</evidence>